<reference evidence="8" key="1">
    <citation type="submission" date="2025-08" db="UniProtKB">
        <authorList>
            <consortium name="RefSeq"/>
        </authorList>
    </citation>
    <scope>IDENTIFICATION</scope>
</reference>
<feature type="domain" description="YTH" evidence="7">
    <location>
        <begin position="254"/>
        <end position="391"/>
    </location>
</feature>
<dbReference type="Pfam" id="PF04146">
    <property type="entry name" value="YTH"/>
    <property type="match status" value="1"/>
</dbReference>
<feature type="region of interest" description="Disordered" evidence="6">
    <location>
        <begin position="424"/>
        <end position="504"/>
    </location>
</feature>
<evidence type="ECO:0000256" key="2">
    <source>
        <dbReference type="ARBA" id="ARBA00022664"/>
    </source>
</evidence>
<dbReference type="RefSeq" id="XP_016975531.1">
    <property type="nucleotide sequence ID" value="XM_017120042.1"/>
</dbReference>
<feature type="compositionally biased region" description="Basic and acidic residues" evidence="6">
    <location>
        <begin position="702"/>
        <end position="711"/>
    </location>
</feature>
<dbReference type="FunFam" id="3.10.590.10:FF:000002">
    <property type="entry name" value="YTH domain-containing protein 1 isoform X1"/>
    <property type="match status" value="1"/>
</dbReference>
<comment type="subcellular location">
    <subcellularLocation>
        <location evidence="1">Nucleus</location>
    </subcellularLocation>
</comment>
<dbReference type="InterPro" id="IPR007275">
    <property type="entry name" value="YTH_domain"/>
</dbReference>
<feature type="compositionally biased region" description="Gly residues" evidence="6">
    <location>
        <begin position="652"/>
        <end position="673"/>
    </location>
</feature>
<evidence type="ECO:0000256" key="4">
    <source>
        <dbReference type="ARBA" id="ARBA00023242"/>
    </source>
</evidence>
<feature type="compositionally biased region" description="Basic and acidic residues" evidence="6">
    <location>
        <begin position="123"/>
        <end position="151"/>
    </location>
</feature>
<organism evidence="8">
    <name type="scientific">Drosophila rhopaloa</name>
    <name type="common">Fruit fly</name>
    <dbReference type="NCBI Taxonomy" id="1041015"/>
    <lineage>
        <taxon>Eukaryota</taxon>
        <taxon>Metazoa</taxon>
        <taxon>Ecdysozoa</taxon>
        <taxon>Arthropoda</taxon>
        <taxon>Hexapoda</taxon>
        <taxon>Insecta</taxon>
        <taxon>Pterygota</taxon>
        <taxon>Neoptera</taxon>
        <taxon>Endopterygota</taxon>
        <taxon>Diptera</taxon>
        <taxon>Brachycera</taxon>
        <taxon>Muscomorpha</taxon>
        <taxon>Ephydroidea</taxon>
        <taxon>Drosophilidae</taxon>
        <taxon>Drosophila</taxon>
        <taxon>Sophophora</taxon>
    </lineage>
</organism>
<proteinExistence type="predicted"/>
<dbReference type="PANTHER" id="PTHR12357:SF3">
    <property type="entry name" value="YTH DOMAIN-CONTAINING PROTEIN 1"/>
    <property type="match status" value="1"/>
</dbReference>
<dbReference type="Gene3D" id="3.10.590.10">
    <property type="entry name" value="ph1033 like domains"/>
    <property type="match status" value="1"/>
</dbReference>
<dbReference type="GO" id="GO:0000381">
    <property type="term" value="P:regulation of alternative mRNA splicing, via spliceosome"/>
    <property type="evidence" value="ECO:0007669"/>
    <property type="project" value="TreeGrafter"/>
</dbReference>
<keyword evidence="4" id="KW-0539">Nucleus</keyword>
<dbReference type="GO" id="GO:0000398">
    <property type="term" value="P:mRNA splicing, via spliceosome"/>
    <property type="evidence" value="ECO:0007669"/>
    <property type="project" value="TreeGrafter"/>
</dbReference>
<dbReference type="PANTHER" id="PTHR12357">
    <property type="entry name" value="YTH YT521-B HOMOLOGY DOMAIN-CONTAINING"/>
    <property type="match status" value="1"/>
</dbReference>
<protein>
    <recommendedName>
        <fullName evidence="5">YTH domain-containing protein 1</fullName>
    </recommendedName>
</protein>
<evidence type="ECO:0000256" key="3">
    <source>
        <dbReference type="ARBA" id="ARBA00023187"/>
    </source>
</evidence>
<feature type="compositionally biased region" description="Gly residues" evidence="6">
    <location>
        <begin position="432"/>
        <end position="444"/>
    </location>
</feature>
<dbReference type="OMA" id="TLPMREM"/>
<keyword evidence="3" id="KW-0508">mRNA splicing</keyword>
<sequence length="724" mass="76200">MPRAASKQTLPMREMADLDAVHLGLDENEADIAEELQDFEFNTRSEASESNLGDSSDSEPSISSVSTATSSLVGSSKRKTKKQSKESPPPTVEAKSSKSSSKNKGKREPTPEELNGGKKKKRTGSESKKASVSESSDKAKAKSPPAEERQPPAKKSRSKKPSSTTDCGGHKSDVSEAEDEKPALPALESDSESSDSDSGTQHKRNGGNGGGNGRGKPSSKSSTPEKDSGGGGLQSHSQKGYDYMTKLNYLFRDTRFFLIKSNNSDNVQLSKSKNVWATLPQNDANLNQAFKEARNVLLIFSVNESGKFAGFARMSGPSRRDIPQVAWVLPPSISPKALGGVIELDWICRKELSFNATLHLHNTWNEGKPVKIGRDGQEIEPKIGGELCRLFPEDEQIELTPILKKSKETARVMREKGIHVIYKPPRSLSSRGHGGGGGRGGGRGAGHDQLGPMRHKRSYHGPPHHRPYRHHHGMGLPPGGGFKRSGSPYRQMGSGAGAPPGGPGDMNMPAWERYMSSAAAAEAYVADYMRNMHGQLPPLPFVPPFAQLPMAGAGAGAAGALAPGAAAAMYEQLPPPVRYYDGPGAPPLPDYPPPQRPPPPGFDKAPSYEEFAAWKNAGLPTVPPPGFPVYGGAPNGGSNGAGGAAGAQAAAAGGGMGGGGGGGSGGGMGGPGGYRNRDGNNGSAGGRRREYGNRSGGGGSSRDSRPYRERGGGGGQRSYRDNRR</sequence>
<dbReference type="GO" id="GO:1990247">
    <property type="term" value="F:N6-methyladenosine-containing RNA reader activity"/>
    <property type="evidence" value="ECO:0007669"/>
    <property type="project" value="TreeGrafter"/>
</dbReference>
<dbReference type="AlphaFoldDB" id="A0A6P4EQE2"/>
<feature type="region of interest" description="Disordered" evidence="6">
    <location>
        <begin position="580"/>
        <end position="606"/>
    </location>
</feature>
<evidence type="ECO:0000259" key="7">
    <source>
        <dbReference type="PROSITE" id="PS50882"/>
    </source>
</evidence>
<evidence type="ECO:0000256" key="6">
    <source>
        <dbReference type="SAM" id="MobiDB-lite"/>
    </source>
</evidence>
<dbReference type="GO" id="GO:0005654">
    <property type="term" value="C:nucleoplasm"/>
    <property type="evidence" value="ECO:0007669"/>
    <property type="project" value="TreeGrafter"/>
</dbReference>
<dbReference type="GO" id="GO:0003729">
    <property type="term" value="F:mRNA binding"/>
    <property type="evidence" value="ECO:0007669"/>
    <property type="project" value="TreeGrafter"/>
</dbReference>
<evidence type="ECO:0000313" key="8">
    <source>
        <dbReference type="RefSeq" id="XP_016975531.1"/>
    </source>
</evidence>
<dbReference type="PROSITE" id="PS50882">
    <property type="entry name" value="YTH"/>
    <property type="match status" value="1"/>
</dbReference>
<dbReference type="OrthoDB" id="5842105at2759"/>
<dbReference type="CDD" id="cd21134">
    <property type="entry name" value="YTH"/>
    <property type="match status" value="1"/>
</dbReference>
<feature type="compositionally biased region" description="Basic residues" evidence="6">
    <location>
        <begin position="453"/>
        <end position="473"/>
    </location>
</feature>
<accession>A0A6P4EQE2</accession>
<evidence type="ECO:0000256" key="5">
    <source>
        <dbReference type="ARBA" id="ARBA00068011"/>
    </source>
</evidence>
<feature type="compositionally biased region" description="Pro residues" evidence="6">
    <location>
        <begin position="584"/>
        <end position="601"/>
    </location>
</feature>
<keyword evidence="2" id="KW-0507">mRNA processing</keyword>
<gene>
    <name evidence="8" type="primary">LOC108041964</name>
</gene>
<name>A0A6P4EQE2_DRORH</name>
<dbReference type="RefSeq" id="XP_016975531.2">
    <property type="nucleotide sequence ID" value="XM_017120042.2"/>
</dbReference>
<dbReference type="InterPro" id="IPR045168">
    <property type="entry name" value="YTH_prot"/>
</dbReference>
<feature type="compositionally biased region" description="Low complexity" evidence="6">
    <location>
        <begin position="58"/>
        <end position="75"/>
    </location>
</feature>
<evidence type="ECO:0000256" key="1">
    <source>
        <dbReference type="ARBA" id="ARBA00004123"/>
    </source>
</evidence>
<feature type="region of interest" description="Disordered" evidence="6">
    <location>
        <begin position="640"/>
        <end position="724"/>
    </location>
</feature>
<feature type="region of interest" description="Disordered" evidence="6">
    <location>
        <begin position="38"/>
        <end position="238"/>
    </location>
</feature>